<protein>
    <recommendedName>
        <fullName evidence="11">X8 domain-containing protein</fullName>
    </recommendedName>
</protein>
<sequence>MASSSSSSSSLGRNPALITVIVCILAVSVFNLCDARSLLDMFKLRKGLKLSSYSTEADALDIPTRDAYETMGSSSVAFPPVGDEYGYPSLAPSSLSISRPPEIAPSPDGSSSWISAPPINQPISAHVYQNGPNPGPTQSTNPLHSSRPAAAPSPKGFGPEYALWCVARPTVPEPMLQRAMDYACGTGGDCNPIRPNGPCFVPNTLVAHASYAFNSYWQRTKILGGTCDFGGTAMIITVDPSFSGCHFVYN</sequence>
<accession>A0A7C8YSZ4</accession>
<keyword evidence="7" id="KW-0325">Glycoprotein</keyword>
<dbReference type="InterPro" id="IPR012946">
    <property type="entry name" value="X8"/>
</dbReference>
<evidence type="ECO:0000256" key="5">
    <source>
        <dbReference type="ARBA" id="ARBA00023136"/>
    </source>
</evidence>
<comment type="subcellular location">
    <subcellularLocation>
        <location evidence="1">Cell membrane</location>
        <topology evidence="1">Lipid-anchor</topology>
        <topology evidence="1">GPI-anchor</topology>
    </subcellularLocation>
</comment>
<evidence type="ECO:0000256" key="10">
    <source>
        <dbReference type="SAM" id="Phobius"/>
    </source>
</evidence>
<evidence type="ECO:0000256" key="7">
    <source>
        <dbReference type="ARBA" id="ARBA00023180"/>
    </source>
</evidence>
<evidence type="ECO:0000256" key="6">
    <source>
        <dbReference type="ARBA" id="ARBA00023157"/>
    </source>
</evidence>
<dbReference type="SMART" id="SM00768">
    <property type="entry name" value="X8"/>
    <property type="match status" value="1"/>
</dbReference>
<keyword evidence="3" id="KW-0336">GPI-anchor</keyword>
<dbReference type="PANTHER" id="PTHR31044:SF118">
    <property type="entry name" value="MAJOR POLLEN ALLERGEN OLE E 10-LIKE"/>
    <property type="match status" value="1"/>
</dbReference>
<evidence type="ECO:0000256" key="2">
    <source>
        <dbReference type="ARBA" id="ARBA00022475"/>
    </source>
</evidence>
<dbReference type="PANTHER" id="PTHR31044">
    <property type="entry name" value="BETA-1,3 GLUCANASE"/>
    <property type="match status" value="1"/>
</dbReference>
<keyword evidence="10" id="KW-0812">Transmembrane</keyword>
<evidence type="ECO:0000256" key="9">
    <source>
        <dbReference type="SAM" id="MobiDB-lite"/>
    </source>
</evidence>
<keyword evidence="4" id="KW-0732">Signal</keyword>
<evidence type="ECO:0000256" key="3">
    <source>
        <dbReference type="ARBA" id="ARBA00022622"/>
    </source>
</evidence>
<dbReference type="EMBL" id="GISG01052256">
    <property type="protein sequence ID" value="MBA4625471.1"/>
    <property type="molecule type" value="Transcribed_RNA"/>
</dbReference>
<dbReference type="Pfam" id="PF07983">
    <property type="entry name" value="X8"/>
    <property type="match status" value="1"/>
</dbReference>
<dbReference type="GO" id="GO:0009506">
    <property type="term" value="C:plasmodesma"/>
    <property type="evidence" value="ECO:0007669"/>
    <property type="project" value="UniProtKB-ARBA"/>
</dbReference>
<dbReference type="AlphaFoldDB" id="A0A7C8YSZ4"/>
<keyword evidence="6" id="KW-1015">Disulfide bond</keyword>
<reference evidence="12" key="1">
    <citation type="journal article" date="2013" name="J. Plant Res.">
        <title>Effect of fungi and light on seed germination of three Opuntia species from semiarid lands of central Mexico.</title>
        <authorList>
            <person name="Delgado-Sanchez P."/>
            <person name="Jimenez-Bremont J.F."/>
            <person name="Guerrero-Gonzalez Mde L."/>
            <person name="Flores J."/>
        </authorList>
    </citation>
    <scope>NUCLEOTIDE SEQUENCE</scope>
    <source>
        <tissue evidence="12">Cladode</tissue>
    </source>
</reference>
<evidence type="ECO:0000256" key="1">
    <source>
        <dbReference type="ARBA" id="ARBA00004609"/>
    </source>
</evidence>
<feature type="domain" description="X8" evidence="11">
    <location>
        <begin position="163"/>
        <end position="247"/>
    </location>
</feature>
<proteinExistence type="predicted"/>
<feature type="compositionally biased region" description="Polar residues" evidence="9">
    <location>
        <begin position="130"/>
        <end position="144"/>
    </location>
</feature>
<evidence type="ECO:0000259" key="11">
    <source>
        <dbReference type="SMART" id="SM00768"/>
    </source>
</evidence>
<evidence type="ECO:0000256" key="4">
    <source>
        <dbReference type="ARBA" id="ARBA00022729"/>
    </source>
</evidence>
<feature type="transmembrane region" description="Helical" evidence="10">
    <location>
        <begin position="16"/>
        <end position="39"/>
    </location>
</feature>
<name>A0A7C8YSZ4_OPUST</name>
<dbReference type="GO" id="GO:0005886">
    <property type="term" value="C:plasma membrane"/>
    <property type="evidence" value="ECO:0007669"/>
    <property type="project" value="UniProtKB-SubCell"/>
</dbReference>
<feature type="region of interest" description="Disordered" evidence="9">
    <location>
        <begin position="124"/>
        <end position="154"/>
    </location>
</feature>
<keyword evidence="5 10" id="KW-0472">Membrane</keyword>
<keyword evidence="2" id="KW-1003">Cell membrane</keyword>
<dbReference type="Gene3D" id="1.20.58.1040">
    <property type="match status" value="1"/>
</dbReference>
<dbReference type="InterPro" id="IPR044788">
    <property type="entry name" value="X8_dom_prot"/>
</dbReference>
<evidence type="ECO:0000313" key="12">
    <source>
        <dbReference type="EMBL" id="MBA4625471.1"/>
    </source>
</evidence>
<keyword evidence="8" id="KW-0449">Lipoprotein</keyword>
<dbReference type="GO" id="GO:0098552">
    <property type="term" value="C:side of membrane"/>
    <property type="evidence" value="ECO:0007669"/>
    <property type="project" value="UniProtKB-KW"/>
</dbReference>
<organism evidence="12">
    <name type="scientific">Opuntia streptacantha</name>
    <name type="common">Prickly pear cactus</name>
    <name type="synonym">Opuntia cardona</name>
    <dbReference type="NCBI Taxonomy" id="393608"/>
    <lineage>
        <taxon>Eukaryota</taxon>
        <taxon>Viridiplantae</taxon>
        <taxon>Streptophyta</taxon>
        <taxon>Embryophyta</taxon>
        <taxon>Tracheophyta</taxon>
        <taxon>Spermatophyta</taxon>
        <taxon>Magnoliopsida</taxon>
        <taxon>eudicotyledons</taxon>
        <taxon>Gunneridae</taxon>
        <taxon>Pentapetalae</taxon>
        <taxon>Caryophyllales</taxon>
        <taxon>Cactineae</taxon>
        <taxon>Cactaceae</taxon>
        <taxon>Opuntioideae</taxon>
        <taxon>Opuntia</taxon>
    </lineage>
</organism>
<dbReference type="FunFam" id="1.20.58.1040:FF:000001">
    <property type="entry name" value="Glucan endo-1,3-beta-glucosidase 4"/>
    <property type="match status" value="1"/>
</dbReference>
<evidence type="ECO:0000256" key="8">
    <source>
        <dbReference type="ARBA" id="ARBA00023288"/>
    </source>
</evidence>
<keyword evidence="10" id="KW-1133">Transmembrane helix</keyword>
<reference evidence="12" key="2">
    <citation type="submission" date="2020-07" db="EMBL/GenBank/DDBJ databases">
        <authorList>
            <person name="Vera ALvarez R."/>
            <person name="Arias-Moreno D.M."/>
            <person name="Jimenez-Jacinto V."/>
            <person name="Jimenez-Bremont J.F."/>
            <person name="Swaminathan K."/>
            <person name="Moose S.P."/>
            <person name="Guerrero-Gonzalez M.L."/>
            <person name="Marino-Ramirez L."/>
            <person name="Landsman D."/>
            <person name="Rodriguez-Kessler M."/>
            <person name="Delgado-Sanchez P."/>
        </authorList>
    </citation>
    <scope>NUCLEOTIDE SEQUENCE</scope>
    <source>
        <tissue evidence="12">Cladode</tissue>
    </source>
</reference>